<keyword evidence="6 10" id="KW-0548">Nucleotidyltransferase</keyword>
<evidence type="ECO:0000259" key="11">
    <source>
        <dbReference type="Pfam" id="PF00712"/>
    </source>
</evidence>
<evidence type="ECO:0000256" key="5">
    <source>
        <dbReference type="ARBA" id="ARBA00022679"/>
    </source>
</evidence>
<comment type="function">
    <text evidence="10">Confers DNA tethering and processivity to DNA polymerases and other proteins. Acts as a clamp, forming a ring around DNA (a reaction catalyzed by the clamp-loading complex) which diffuses in an ATP-independent manner freely and bidirectionally along dsDNA. Initially characterized for its ability to contact the catalytic subunit of DNA polymerase III (Pol III), a complex, multichain enzyme responsible for most of the replicative synthesis in bacteria; Pol III exhibits 3'-5' exonuclease proofreading activity. The beta chain is required for initiation of replication as well as for processivity of DNA replication.</text>
</comment>
<dbReference type="PANTHER" id="PTHR30478:SF0">
    <property type="entry name" value="BETA SLIDING CLAMP"/>
    <property type="match status" value="1"/>
</dbReference>
<gene>
    <name evidence="14" type="ORF">GGQ73_000598</name>
</gene>
<evidence type="ECO:0000256" key="3">
    <source>
        <dbReference type="ARBA" id="ARBA00021035"/>
    </source>
</evidence>
<dbReference type="Pfam" id="PF02768">
    <property type="entry name" value="DNA_pol3_beta_3"/>
    <property type="match status" value="1"/>
</dbReference>
<comment type="subunit">
    <text evidence="10">Forms a ring-shaped head-to-tail homodimer around DNA.</text>
</comment>
<dbReference type="GO" id="GO:0005737">
    <property type="term" value="C:cytoplasm"/>
    <property type="evidence" value="ECO:0007669"/>
    <property type="project" value="UniProtKB-SubCell"/>
</dbReference>
<dbReference type="GO" id="GO:0006271">
    <property type="term" value="P:DNA strand elongation involved in DNA replication"/>
    <property type="evidence" value="ECO:0007669"/>
    <property type="project" value="TreeGrafter"/>
</dbReference>
<reference evidence="14 15" key="1">
    <citation type="submission" date="2020-08" db="EMBL/GenBank/DDBJ databases">
        <title>Genomic Encyclopedia of Type Strains, Phase IV (KMG-IV): sequencing the most valuable type-strain genomes for metagenomic binning, comparative biology and taxonomic classification.</title>
        <authorList>
            <person name="Goeker M."/>
        </authorList>
    </citation>
    <scope>NUCLEOTIDE SEQUENCE [LARGE SCALE GENOMIC DNA]</scope>
    <source>
        <strain evidence="14 15">DSM 26438</strain>
    </source>
</reference>
<organism evidence="14 15">
    <name type="scientific">Rhizobium skierniewicense</name>
    <dbReference type="NCBI Taxonomy" id="984260"/>
    <lineage>
        <taxon>Bacteria</taxon>
        <taxon>Pseudomonadati</taxon>
        <taxon>Pseudomonadota</taxon>
        <taxon>Alphaproteobacteria</taxon>
        <taxon>Hyphomicrobiales</taxon>
        <taxon>Rhizobiaceae</taxon>
        <taxon>Rhizobium/Agrobacterium group</taxon>
        <taxon>Rhizobium</taxon>
    </lineage>
</organism>
<keyword evidence="15" id="KW-1185">Reference proteome</keyword>
<evidence type="ECO:0000256" key="10">
    <source>
        <dbReference type="PIRNR" id="PIRNR000804"/>
    </source>
</evidence>
<proteinExistence type="inferred from homology"/>
<accession>A0A7W6G090</accession>
<dbReference type="NCBIfam" id="TIGR00663">
    <property type="entry name" value="dnan"/>
    <property type="match status" value="1"/>
</dbReference>
<dbReference type="PANTHER" id="PTHR30478">
    <property type="entry name" value="DNA POLYMERASE III SUBUNIT BETA"/>
    <property type="match status" value="1"/>
</dbReference>
<dbReference type="EMBL" id="JACIDV010000002">
    <property type="protein sequence ID" value="MBB3944673.1"/>
    <property type="molecule type" value="Genomic_DNA"/>
</dbReference>
<evidence type="ECO:0000313" key="14">
    <source>
        <dbReference type="EMBL" id="MBB3944673.1"/>
    </source>
</evidence>
<evidence type="ECO:0000259" key="13">
    <source>
        <dbReference type="Pfam" id="PF02768"/>
    </source>
</evidence>
<keyword evidence="7 10" id="KW-0235">DNA replication</keyword>
<dbReference type="SMART" id="SM00480">
    <property type="entry name" value="POL3Bc"/>
    <property type="match status" value="1"/>
</dbReference>
<keyword evidence="9" id="KW-0238">DNA-binding</keyword>
<dbReference type="InterPro" id="IPR001001">
    <property type="entry name" value="DNA_polIII_beta"/>
</dbReference>
<evidence type="ECO:0000256" key="2">
    <source>
        <dbReference type="ARBA" id="ARBA00010752"/>
    </source>
</evidence>
<evidence type="ECO:0000313" key="15">
    <source>
        <dbReference type="Proteomes" id="UP000565286"/>
    </source>
</evidence>
<dbReference type="CDD" id="cd00140">
    <property type="entry name" value="beta_clamp"/>
    <property type="match status" value="1"/>
</dbReference>
<dbReference type="GO" id="GO:0009360">
    <property type="term" value="C:DNA polymerase III complex"/>
    <property type="evidence" value="ECO:0007669"/>
    <property type="project" value="InterPro"/>
</dbReference>
<keyword evidence="5 10" id="KW-0808">Transferase</keyword>
<dbReference type="Pfam" id="PF02767">
    <property type="entry name" value="DNA_pol3_beta_2"/>
    <property type="match status" value="1"/>
</dbReference>
<name>A0A7W6G090_9HYPH</name>
<keyword evidence="8 10" id="KW-0239">DNA-directed DNA polymerase</keyword>
<comment type="caution">
    <text evidence="14">The sequence shown here is derived from an EMBL/GenBank/DDBJ whole genome shotgun (WGS) entry which is preliminary data.</text>
</comment>
<evidence type="ECO:0000256" key="4">
    <source>
        <dbReference type="ARBA" id="ARBA00022490"/>
    </source>
</evidence>
<dbReference type="AlphaFoldDB" id="A0A7W6G090"/>
<dbReference type="GO" id="GO:0008408">
    <property type="term" value="F:3'-5' exonuclease activity"/>
    <property type="evidence" value="ECO:0007669"/>
    <property type="project" value="InterPro"/>
</dbReference>
<dbReference type="Proteomes" id="UP000565286">
    <property type="component" value="Unassembled WGS sequence"/>
</dbReference>
<dbReference type="Gene3D" id="3.70.10.10">
    <property type="match status" value="1"/>
</dbReference>
<evidence type="ECO:0000256" key="9">
    <source>
        <dbReference type="ARBA" id="ARBA00023125"/>
    </source>
</evidence>
<feature type="domain" description="DNA polymerase III beta sliding clamp central" evidence="12">
    <location>
        <begin position="139"/>
        <end position="250"/>
    </location>
</feature>
<protein>
    <recommendedName>
        <fullName evidence="3 10">Beta sliding clamp</fullName>
    </recommendedName>
</protein>
<feature type="domain" description="DNA polymerase III beta sliding clamp C-terminal" evidence="13">
    <location>
        <begin position="253"/>
        <end position="373"/>
    </location>
</feature>
<comment type="similarity">
    <text evidence="2 10">Belongs to the beta sliding clamp family.</text>
</comment>
<comment type="subcellular location">
    <subcellularLocation>
        <location evidence="1 10">Cytoplasm</location>
    </subcellularLocation>
</comment>
<dbReference type="InterPro" id="IPR022637">
    <property type="entry name" value="DNA_polIII_beta_cen"/>
</dbReference>
<evidence type="ECO:0000256" key="7">
    <source>
        <dbReference type="ARBA" id="ARBA00022705"/>
    </source>
</evidence>
<dbReference type="Gene3D" id="3.10.150.10">
    <property type="entry name" value="DNA Polymerase III, subunit A, domain 2"/>
    <property type="match status" value="1"/>
</dbReference>
<dbReference type="InterPro" id="IPR022635">
    <property type="entry name" value="DNA_polIII_beta_C"/>
</dbReference>
<dbReference type="Pfam" id="PF00712">
    <property type="entry name" value="DNA_pol3_beta"/>
    <property type="match status" value="1"/>
</dbReference>
<evidence type="ECO:0000256" key="1">
    <source>
        <dbReference type="ARBA" id="ARBA00004496"/>
    </source>
</evidence>
<dbReference type="SUPFAM" id="SSF55979">
    <property type="entry name" value="DNA clamp"/>
    <property type="match status" value="3"/>
</dbReference>
<dbReference type="GO" id="GO:0003677">
    <property type="term" value="F:DNA binding"/>
    <property type="evidence" value="ECO:0007669"/>
    <property type="project" value="UniProtKB-UniRule"/>
</dbReference>
<evidence type="ECO:0000259" key="12">
    <source>
        <dbReference type="Pfam" id="PF02767"/>
    </source>
</evidence>
<dbReference type="RefSeq" id="WP_183893852.1">
    <property type="nucleotide sequence ID" value="NZ_JACIDV010000002.1"/>
</dbReference>
<feature type="domain" description="DNA polymerase III beta sliding clamp N-terminal" evidence="11">
    <location>
        <begin position="5"/>
        <end position="124"/>
    </location>
</feature>
<keyword evidence="4 10" id="KW-0963">Cytoplasm</keyword>
<dbReference type="InterPro" id="IPR046938">
    <property type="entry name" value="DNA_clamp_sf"/>
</dbReference>
<dbReference type="PIRSF" id="PIRSF000804">
    <property type="entry name" value="DNA_pol_III_b"/>
    <property type="match status" value="1"/>
</dbReference>
<dbReference type="InterPro" id="IPR022634">
    <property type="entry name" value="DNA_polIII_beta_N"/>
</dbReference>
<evidence type="ECO:0000256" key="8">
    <source>
        <dbReference type="ARBA" id="ARBA00022932"/>
    </source>
</evidence>
<sequence length="376" mass="41261">MAELYFRVHRTELLAALGAVSGAIPRKDEIPILQNVLLQPDGERLIVRGTNLDLEVETRCDLLEAGNGDALTIGFKELFDIAKNMPETAEIAIHEGKAQGQVTISSGRSRYNLHVLPALDFPSMGKQRPPLAFSIVGTVLNAAFKKTLYAVNTTTKDRPHLSGTYIHALPDGKLAVVGCNGIKIAVARINPTEMVDFEPPIIAIDTVKSFSKLMGEAKNECQVFISENKIVFESGDTIIVSKLIDGVFPNYERIIPERHDIKVHADRDAVLRAINRVMAIAGDTKSQATKFLMSRGQMQIEYATTNGQTAVEALDIQYDGEDFYRGFNGALVKDTLESISSSSFLMFGDDPESAGHFTPANDADEDYILMPMRVKS</sequence>
<evidence type="ECO:0000256" key="6">
    <source>
        <dbReference type="ARBA" id="ARBA00022695"/>
    </source>
</evidence>
<dbReference type="GO" id="GO:0003887">
    <property type="term" value="F:DNA-directed DNA polymerase activity"/>
    <property type="evidence" value="ECO:0007669"/>
    <property type="project" value="UniProtKB-UniRule"/>
</dbReference>